<reference evidence="2 3" key="1">
    <citation type="journal article" date="2019" name="Commun. Biol.">
        <title>The bagworm genome reveals a unique fibroin gene that provides high tensile strength.</title>
        <authorList>
            <person name="Kono N."/>
            <person name="Nakamura H."/>
            <person name="Ohtoshi R."/>
            <person name="Tomita M."/>
            <person name="Numata K."/>
            <person name="Arakawa K."/>
        </authorList>
    </citation>
    <scope>NUCLEOTIDE SEQUENCE [LARGE SCALE GENOMIC DNA]</scope>
</reference>
<dbReference type="Proteomes" id="UP000299102">
    <property type="component" value="Unassembled WGS sequence"/>
</dbReference>
<dbReference type="AlphaFoldDB" id="A0A4C1S9C3"/>
<sequence>MSSPGVYFILFVFIGDVARLEARLETGSLSRLVFYYVLRRFVSYFGQRLVRTCCMNSNVMGVWARPSRPREQGNLGPCCRLSRRCLINRLLFVGANNRRRGSAGRILGARRAGMRTHNGMLSYVCAVCRLVCYRPSKRGTEDGVRDDGGWAGDTWYRRGAPPRPVVPVRPGLPFPEGERPAPGLAANHLVDTVR</sequence>
<evidence type="ECO:0000313" key="3">
    <source>
        <dbReference type="Proteomes" id="UP000299102"/>
    </source>
</evidence>
<keyword evidence="3" id="KW-1185">Reference proteome</keyword>
<evidence type="ECO:0000256" key="1">
    <source>
        <dbReference type="SAM" id="MobiDB-lite"/>
    </source>
</evidence>
<gene>
    <name evidence="2" type="ORF">EVAR_101280_1</name>
</gene>
<dbReference type="EMBL" id="BGZK01003209">
    <property type="protein sequence ID" value="GBO98771.1"/>
    <property type="molecule type" value="Genomic_DNA"/>
</dbReference>
<organism evidence="2 3">
    <name type="scientific">Eumeta variegata</name>
    <name type="common">Bagworm moth</name>
    <name type="synonym">Eumeta japonica</name>
    <dbReference type="NCBI Taxonomy" id="151549"/>
    <lineage>
        <taxon>Eukaryota</taxon>
        <taxon>Metazoa</taxon>
        <taxon>Ecdysozoa</taxon>
        <taxon>Arthropoda</taxon>
        <taxon>Hexapoda</taxon>
        <taxon>Insecta</taxon>
        <taxon>Pterygota</taxon>
        <taxon>Neoptera</taxon>
        <taxon>Endopterygota</taxon>
        <taxon>Lepidoptera</taxon>
        <taxon>Glossata</taxon>
        <taxon>Ditrysia</taxon>
        <taxon>Tineoidea</taxon>
        <taxon>Psychidae</taxon>
        <taxon>Oiketicinae</taxon>
        <taxon>Eumeta</taxon>
    </lineage>
</organism>
<name>A0A4C1S9C3_EUMVA</name>
<evidence type="ECO:0000313" key="2">
    <source>
        <dbReference type="EMBL" id="GBO98771.1"/>
    </source>
</evidence>
<accession>A0A4C1S9C3</accession>
<protein>
    <submittedName>
        <fullName evidence="2">Uncharacterized protein</fullName>
    </submittedName>
</protein>
<proteinExistence type="predicted"/>
<feature type="region of interest" description="Disordered" evidence="1">
    <location>
        <begin position="173"/>
        <end position="194"/>
    </location>
</feature>
<comment type="caution">
    <text evidence="2">The sequence shown here is derived from an EMBL/GenBank/DDBJ whole genome shotgun (WGS) entry which is preliminary data.</text>
</comment>